<dbReference type="Pfam" id="PF24681">
    <property type="entry name" value="Kelch_KLHDC2_KLHL20_DRC7"/>
    <property type="match status" value="2"/>
</dbReference>
<dbReference type="InParanoid" id="A0A1Y2G4T5"/>
<feature type="compositionally biased region" description="Low complexity" evidence="3">
    <location>
        <begin position="131"/>
        <end position="164"/>
    </location>
</feature>
<dbReference type="Proteomes" id="UP000193467">
    <property type="component" value="Unassembled WGS sequence"/>
</dbReference>
<reference evidence="4 5" key="1">
    <citation type="submission" date="2016-07" db="EMBL/GenBank/DDBJ databases">
        <title>Pervasive Adenine N6-methylation of Active Genes in Fungi.</title>
        <authorList>
            <consortium name="DOE Joint Genome Institute"/>
            <person name="Mondo S.J."/>
            <person name="Dannebaum R.O."/>
            <person name="Kuo R.C."/>
            <person name="Labutti K."/>
            <person name="Haridas S."/>
            <person name="Kuo A."/>
            <person name="Salamov A."/>
            <person name="Ahrendt S.R."/>
            <person name="Lipzen A."/>
            <person name="Sullivan W."/>
            <person name="Andreopoulos W.B."/>
            <person name="Clum A."/>
            <person name="Lindquist E."/>
            <person name="Daum C."/>
            <person name="Ramamoorthy G.K."/>
            <person name="Gryganskyi A."/>
            <person name="Culley D."/>
            <person name="Magnuson J.K."/>
            <person name="James T.Y."/>
            <person name="O'Malley M.A."/>
            <person name="Stajich J.E."/>
            <person name="Spatafora J.W."/>
            <person name="Visel A."/>
            <person name="Grigoriev I.V."/>
        </authorList>
    </citation>
    <scope>NUCLEOTIDE SEQUENCE [LARGE SCALE GENOMIC DNA]</scope>
    <source>
        <strain evidence="4 5">62-1032</strain>
    </source>
</reference>
<accession>A0A1Y2G4T5</accession>
<organism evidence="4 5">
    <name type="scientific">Leucosporidium creatinivorum</name>
    <dbReference type="NCBI Taxonomy" id="106004"/>
    <lineage>
        <taxon>Eukaryota</taxon>
        <taxon>Fungi</taxon>
        <taxon>Dikarya</taxon>
        <taxon>Basidiomycota</taxon>
        <taxon>Pucciniomycotina</taxon>
        <taxon>Microbotryomycetes</taxon>
        <taxon>Leucosporidiales</taxon>
        <taxon>Leucosporidium</taxon>
    </lineage>
</organism>
<feature type="non-terminal residue" evidence="4">
    <location>
        <position position="524"/>
    </location>
</feature>
<evidence type="ECO:0008006" key="6">
    <source>
        <dbReference type="Google" id="ProtNLM"/>
    </source>
</evidence>
<proteinExistence type="predicted"/>
<dbReference type="Gene3D" id="2.120.10.80">
    <property type="entry name" value="Kelch-type beta propeller"/>
    <property type="match status" value="2"/>
</dbReference>
<dbReference type="SUPFAM" id="SSF117281">
    <property type="entry name" value="Kelch motif"/>
    <property type="match status" value="1"/>
</dbReference>
<evidence type="ECO:0000256" key="1">
    <source>
        <dbReference type="ARBA" id="ARBA00022441"/>
    </source>
</evidence>
<dbReference type="PANTHER" id="PTHR46093">
    <property type="entry name" value="ACYL-COA-BINDING DOMAIN-CONTAINING PROTEIN 5"/>
    <property type="match status" value="1"/>
</dbReference>
<keyword evidence="1" id="KW-0880">Kelch repeat</keyword>
<sequence>MRKATSQQPLRKDSLRANRSQMEADFTTTFPAHYTPTSSAPPIATTPSTTRATSPRTLSAQASFIRPTPSSSSAPPPPTSVSALPTTTDSPLQRQPSTSTSTCSSQPSAPPTRNNSTSASAPIAAAPPLPRSRQPSTTSAAAPPSSLSPTTSSRPLPTTSTSSRRQQDPHLPSARVSPAPPTAMYWSRTPVAGRVPRGMRAHSATVVGNEVWCFGGCDIRGGCFKDVWKLDCDTFVWSKPKVTGEIPPVTRAHTATLVDRRLFIFGGGDGPHYYNDTYIFDTLSHTWTKPTILGVPPSRRRAHTSVLYGHLLLIFGGGNGANALNDVHSLDVSNLEKLEWKEVKTRGRKPIARGYHSMNLVGSKAVVFGGSDGTECFSDVFVLDLETLLWTEVKPDLTPDLYGLGTGIESFPRLSHTCTTVGSYLFIVGGHDGVSFSSDILLFNLVTLQWEPRPTSGLPPSPRGYHATILHDSRILIFGGFNGQAVFDEVWTLDLGGSAFLPQITNFRICETEEEGEEEGEEGR</sequence>
<dbReference type="STRING" id="106004.A0A1Y2G4T5"/>
<evidence type="ECO:0000313" key="5">
    <source>
        <dbReference type="Proteomes" id="UP000193467"/>
    </source>
</evidence>
<keyword evidence="5" id="KW-1185">Reference proteome</keyword>
<evidence type="ECO:0000256" key="3">
    <source>
        <dbReference type="SAM" id="MobiDB-lite"/>
    </source>
</evidence>
<protein>
    <recommendedName>
        <fullName evidence="6">Galactose oxidase</fullName>
    </recommendedName>
</protein>
<evidence type="ECO:0000313" key="4">
    <source>
        <dbReference type="EMBL" id="ORY92943.1"/>
    </source>
</evidence>
<dbReference type="AlphaFoldDB" id="A0A1Y2G4T5"/>
<gene>
    <name evidence="4" type="ORF">BCR35DRAFT_349243</name>
</gene>
<dbReference type="EMBL" id="MCGR01000001">
    <property type="protein sequence ID" value="ORY92943.1"/>
    <property type="molecule type" value="Genomic_DNA"/>
</dbReference>
<dbReference type="Pfam" id="PF01344">
    <property type="entry name" value="Kelch_1"/>
    <property type="match status" value="1"/>
</dbReference>
<comment type="caution">
    <text evidence="4">The sequence shown here is derived from an EMBL/GenBank/DDBJ whole genome shotgun (WGS) entry which is preliminary data.</text>
</comment>
<dbReference type="InterPro" id="IPR015915">
    <property type="entry name" value="Kelch-typ_b-propeller"/>
</dbReference>
<feature type="region of interest" description="Disordered" evidence="3">
    <location>
        <begin position="1"/>
        <end position="186"/>
    </location>
</feature>
<feature type="compositionally biased region" description="Low complexity" evidence="3">
    <location>
        <begin position="35"/>
        <end position="60"/>
    </location>
</feature>
<name>A0A1Y2G4T5_9BASI</name>
<keyword evidence="2" id="KW-0677">Repeat</keyword>
<evidence type="ECO:0000256" key="2">
    <source>
        <dbReference type="ARBA" id="ARBA00022737"/>
    </source>
</evidence>
<dbReference type="PANTHER" id="PTHR46093:SF9">
    <property type="entry name" value="DCD DOMAIN-CONTAINING PROTEIN"/>
    <property type="match status" value="1"/>
</dbReference>
<dbReference type="OrthoDB" id="2536348at2759"/>
<feature type="compositionally biased region" description="Polar residues" evidence="3">
    <location>
        <begin position="17"/>
        <end position="30"/>
    </location>
</feature>
<dbReference type="SMART" id="SM00612">
    <property type="entry name" value="Kelch"/>
    <property type="match status" value="3"/>
</dbReference>
<dbReference type="InterPro" id="IPR006652">
    <property type="entry name" value="Kelch_1"/>
</dbReference>
<feature type="compositionally biased region" description="Low complexity" evidence="3">
    <location>
        <begin position="96"/>
        <end position="107"/>
    </location>
</feature>